<protein>
    <submittedName>
        <fullName evidence="2">TIGR03757 family integrating conjugative element protein</fullName>
    </submittedName>
</protein>
<dbReference type="NCBIfam" id="TIGR03757">
    <property type="entry name" value="conj_TIGR03757"/>
    <property type="match status" value="1"/>
</dbReference>
<sequence length="130" mass="14503">MFRYLSLLALMLSAPSLASTVVYTDRQHLPTHVPADTRIVYLDETEQLAKSLFGPLSKNSVQAERQAQSVIHSPEWEKQQAVMVRAYQGLIQAWQLGLKKYPAVVFNDRDVVYGTADVAVARTCLPEGTP</sequence>
<feature type="signal peptide" evidence="1">
    <location>
        <begin position="1"/>
        <end position="18"/>
    </location>
</feature>
<accession>A0A5U0PWD2</accession>
<organism evidence="2">
    <name type="scientific">Salmonella enterica</name>
    <name type="common">Salmonella choleraesuis</name>
    <dbReference type="NCBI Taxonomy" id="28901"/>
    <lineage>
        <taxon>Bacteria</taxon>
        <taxon>Pseudomonadati</taxon>
        <taxon>Pseudomonadota</taxon>
        <taxon>Gammaproteobacteria</taxon>
        <taxon>Enterobacterales</taxon>
        <taxon>Enterobacteriaceae</taxon>
        <taxon>Salmonella</taxon>
    </lineage>
</organism>
<dbReference type="EMBL" id="AAGIQQ010000035">
    <property type="protein sequence ID" value="EBO4818809.1"/>
    <property type="molecule type" value="Genomic_DNA"/>
</dbReference>
<dbReference type="AlphaFoldDB" id="A0A5U0PWD2"/>
<reference evidence="2" key="1">
    <citation type="submission" date="2018-06" db="EMBL/GenBank/DDBJ databases">
        <authorList>
            <consortium name="PulseNet: The National Subtyping Network for Foodborne Disease Surveillance"/>
            <person name="Tarr C.L."/>
            <person name="Trees E."/>
            <person name="Katz L.S."/>
            <person name="Carleton-Romer H.A."/>
            <person name="Stroika S."/>
            <person name="Kucerova Z."/>
            <person name="Roache K.F."/>
            <person name="Sabol A.L."/>
            <person name="Besser J."/>
            <person name="Gerner-Smidt P."/>
        </authorList>
    </citation>
    <scope>NUCLEOTIDE SEQUENCE</scope>
    <source>
        <strain evidence="2">PNUSAS043090</strain>
    </source>
</reference>
<name>A0A5U0PWD2_SALER</name>
<dbReference type="Pfam" id="PF07511">
    <property type="entry name" value="DUF1525"/>
    <property type="match status" value="1"/>
</dbReference>
<dbReference type="InterPro" id="IPR011090">
    <property type="entry name" value="Integr_conj_element_PFL4709"/>
</dbReference>
<evidence type="ECO:0000313" key="2">
    <source>
        <dbReference type="EMBL" id="EBO4818809.1"/>
    </source>
</evidence>
<proteinExistence type="predicted"/>
<evidence type="ECO:0000256" key="1">
    <source>
        <dbReference type="SAM" id="SignalP"/>
    </source>
</evidence>
<feature type="chain" id="PRO_5026054951" evidence="1">
    <location>
        <begin position="19"/>
        <end position="130"/>
    </location>
</feature>
<comment type="caution">
    <text evidence="2">The sequence shown here is derived from an EMBL/GenBank/DDBJ whole genome shotgun (WGS) entry which is preliminary data.</text>
</comment>
<gene>
    <name evidence="2" type="ORF">DOF42_21275</name>
</gene>
<keyword evidence="1" id="KW-0732">Signal</keyword>